<evidence type="ECO:0000256" key="5">
    <source>
        <dbReference type="ARBA" id="ARBA00022692"/>
    </source>
</evidence>
<dbReference type="InterPro" id="IPR037185">
    <property type="entry name" value="EmrE-like"/>
</dbReference>
<comment type="subcellular location">
    <subcellularLocation>
        <location evidence="1">Cell membrane</location>
        <topology evidence="1">Multi-pass membrane protein</topology>
    </subcellularLocation>
</comment>
<feature type="transmembrane region" description="Helical" evidence="8">
    <location>
        <begin position="280"/>
        <end position="302"/>
    </location>
</feature>
<evidence type="ECO:0000256" key="2">
    <source>
        <dbReference type="ARBA" id="ARBA00007362"/>
    </source>
</evidence>
<sequence>MFLKKEANIAMENKQNGQLGGIIAGALAYVFWGVLPIYWKLATNVPPMEILAYRIIWSFIFMLFLIVCLRKTSMVFQETKDVLLKPKTLIAIIAAAFLVTGNWYLFIYTVNSGHVTEASLGYYINPLVNVLLATVILKERLSRGEIIAVISATIGVLILTWHLGSVPWAAIGMAVSFSLYGLIKKVVSVSVWTGLTLETMIITPFALIYVLFFATNGLMQYAAQTNIILVGAGIVTAIPLLLFATAAKKISYTMVGFLQYIGPTLMLALGVLLFKESFDHIQLFAFMFIWLALIIFTISHIYSAAKIKQLATAAKEQS</sequence>
<protein>
    <submittedName>
        <fullName evidence="10">Protein RarD</fullName>
    </submittedName>
</protein>
<proteinExistence type="inferred from homology"/>
<dbReference type="Proteomes" id="UP000003597">
    <property type="component" value="Unassembled WGS sequence"/>
</dbReference>
<gene>
    <name evidence="10" type="ORF">HMPREF0557_01475</name>
</gene>
<evidence type="ECO:0000313" key="10">
    <source>
        <dbReference type="EMBL" id="EHN61466.1"/>
    </source>
</evidence>
<feature type="transmembrane region" description="Helical" evidence="8">
    <location>
        <begin position="21"/>
        <end position="39"/>
    </location>
</feature>
<keyword evidence="3" id="KW-0813">Transport</keyword>
<dbReference type="PANTHER" id="PTHR22911">
    <property type="entry name" value="ACYL-MALONYL CONDENSING ENZYME-RELATED"/>
    <property type="match status" value="1"/>
</dbReference>
<dbReference type="InterPro" id="IPR000620">
    <property type="entry name" value="EamA_dom"/>
</dbReference>
<comment type="similarity">
    <text evidence="2">Belongs to the EamA transporter family.</text>
</comment>
<name>A0AB72Z9F6_LISIO</name>
<dbReference type="NCBIfam" id="TIGR00688">
    <property type="entry name" value="rarD"/>
    <property type="match status" value="1"/>
</dbReference>
<feature type="transmembrane region" description="Helical" evidence="8">
    <location>
        <begin position="255"/>
        <end position="274"/>
    </location>
</feature>
<keyword evidence="11" id="KW-1185">Reference proteome</keyword>
<feature type="transmembrane region" description="Helical" evidence="8">
    <location>
        <begin position="144"/>
        <end position="161"/>
    </location>
</feature>
<evidence type="ECO:0000256" key="4">
    <source>
        <dbReference type="ARBA" id="ARBA00022475"/>
    </source>
</evidence>
<dbReference type="EMBL" id="AGCN01000031">
    <property type="protein sequence ID" value="EHN61466.1"/>
    <property type="molecule type" value="Genomic_DNA"/>
</dbReference>
<feature type="transmembrane region" description="Helical" evidence="8">
    <location>
        <begin position="51"/>
        <end position="69"/>
    </location>
</feature>
<evidence type="ECO:0000256" key="7">
    <source>
        <dbReference type="ARBA" id="ARBA00023136"/>
    </source>
</evidence>
<evidence type="ECO:0000256" key="6">
    <source>
        <dbReference type="ARBA" id="ARBA00022989"/>
    </source>
</evidence>
<evidence type="ECO:0000313" key="11">
    <source>
        <dbReference type="Proteomes" id="UP000003597"/>
    </source>
</evidence>
<keyword evidence="4" id="KW-1003">Cell membrane</keyword>
<evidence type="ECO:0000256" key="8">
    <source>
        <dbReference type="SAM" id="Phobius"/>
    </source>
</evidence>
<feature type="transmembrane region" description="Helical" evidence="8">
    <location>
        <begin position="89"/>
        <end position="108"/>
    </location>
</feature>
<evidence type="ECO:0000256" key="1">
    <source>
        <dbReference type="ARBA" id="ARBA00004651"/>
    </source>
</evidence>
<keyword evidence="6 8" id="KW-1133">Transmembrane helix</keyword>
<reference evidence="10 11" key="1">
    <citation type="submission" date="2011-08" db="EMBL/GenBank/DDBJ databases">
        <authorList>
            <person name="Weinstock G."/>
            <person name="Sodergren E."/>
            <person name="Clifton S."/>
            <person name="Fulton L."/>
            <person name="Fulton B."/>
            <person name="Courtney L."/>
            <person name="Fronick C."/>
            <person name="Harrison M."/>
            <person name="Strong C."/>
            <person name="Farmer C."/>
            <person name="Delahaunty K."/>
            <person name="Markovic C."/>
            <person name="Hall O."/>
            <person name="Minx P."/>
            <person name="Tomlinson C."/>
            <person name="Mitreva M."/>
            <person name="Hou S."/>
            <person name="Chen J."/>
            <person name="Wollam A."/>
            <person name="Pepin K.H."/>
            <person name="Johnson M."/>
            <person name="Bhonagiri V."/>
            <person name="Zhang X."/>
            <person name="Suruliraj S."/>
            <person name="Warren W."/>
            <person name="Chinwalla A."/>
            <person name="Mardis E.R."/>
            <person name="Wilson R.K."/>
        </authorList>
    </citation>
    <scope>NUCLEOTIDE SEQUENCE [LARGE SCALE GENOMIC DNA]</scope>
    <source>
        <strain evidence="10 11">ATCC 33091</strain>
    </source>
</reference>
<dbReference type="InterPro" id="IPR004626">
    <property type="entry name" value="RarD"/>
</dbReference>
<feature type="transmembrane region" description="Helical" evidence="8">
    <location>
        <begin position="221"/>
        <end position="243"/>
    </location>
</feature>
<keyword evidence="7 8" id="KW-0472">Membrane</keyword>
<organism evidence="10 11">
    <name type="scientific">Listeria innocua ATCC 33091</name>
    <dbReference type="NCBI Taxonomy" id="1002366"/>
    <lineage>
        <taxon>Bacteria</taxon>
        <taxon>Bacillati</taxon>
        <taxon>Bacillota</taxon>
        <taxon>Bacilli</taxon>
        <taxon>Bacillales</taxon>
        <taxon>Listeriaceae</taxon>
        <taxon>Listeria</taxon>
    </lineage>
</organism>
<feature type="transmembrane region" description="Helical" evidence="8">
    <location>
        <begin position="120"/>
        <end position="137"/>
    </location>
</feature>
<comment type="caution">
    <text evidence="10">The sequence shown here is derived from an EMBL/GenBank/DDBJ whole genome shotgun (WGS) entry which is preliminary data.</text>
</comment>
<evidence type="ECO:0000256" key="3">
    <source>
        <dbReference type="ARBA" id="ARBA00022448"/>
    </source>
</evidence>
<dbReference type="GO" id="GO:0005886">
    <property type="term" value="C:plasma membrane"/>
    <property type="evidence" value="ECO:0007669"/>
    <property type="project" value="UniProtKB-SubCell"/>
</dbReference>
<keyword evidence="5 8" id="KW-0812">Transmembrane</keyword>
<dbReference type="SUPFAM" id="SSF103481">
    <property type="entry name" value="Multidrug resistance efflux transporter EmrE"/>
    <property type="match status" value="2"/>
</dbReference>
<feature type="transmembrane region" description="Helical" evidence="8">
    <location>
        <begin position="195"/>
        <end position="215"/>
    </location>
</feature>
<evidence type="ECO:0000259" key="9">
    <source>
        <dbReference type="Pfam" id="PF00892"/>
    </source>
</evidence>
<dbReference type="PANTHER" id="PTHR22911:SF137">
    <property type="entry name" value="SOLUTE CARRIER FAMILY 35 MEMBER G2-RELATED"/>
    <property type="match status" value="1"/>
</dbReference>
<dbReference type="AlphaFoldDB" id="A0AB72Z9F6"/>
<feature type="domain" description="EamA" evidence="9">
    <location>
        <begin position="21"/>
        <end position="160"/>
    </location>
</feature>
<dbReference type="Pfam" id="PF00892">
    <property type="entry name" value="EamA"/>
    <property type="match status" value="1"/>
</dbReference>
<accession>A0AB72Z9F6</accession>